<dbReference type="EMBL" id="JAIWYP010000004">
    <property type="protein sequence ID" value="KAH3833284.1"/>
    <property type="molecule type" value="Genomic_DNA"/>
</dbReference>
<reference evidence="1" key="1">
    <citation type="journal article" date="2019" name="bioRxiv">
        <title>The Genome of the Zebra Mussel, Dreissena polymorpha: A Resource for Invasive Species Research.</title>
        <authorList>
            <person name="McCartney M.A."/>
            <person name="Auch B."/>
            <person name="Kono T."/>
            <person name="Mallez S."/>
            <person name="Zhang Y."/>
            <person name="Obille A."/>
            <person name="Becker A."/>
            <person name="Abrahante J.E."/>
            <person name="Garbe J."/>
            <person name="Badalamenti J.P."/>
            <person name="Herman A."/>
            <person name="Mangelson H."/>
            <person name="Liachko I."/>
            <person name="Sullivan S."/>
            <person name="Sone E.D."/>
            <person name="Koren S."/>
            <person name="Silverstein K.A.T."/>
            <person name="Beckman K.B."/>
            <person name="Gohl D.M."/>
        </authorList>
    </citation>
    <scope>NUCLEOTIDE SEQUENCE</scope>
    <source>
        <strain evidence="1">Duluth1</strain>
        <tissue evidence="1">Whole animal</tissue>
    </source>
</reference>
<comment type="caution">
    <text evidence="1">The sequence shown here is derived from an EMBL/GenBank/DDBJ whole genome shotgun (WGS) entry which is preliminary data.</text>
</comment>
<evidence type="ECO:0000313" key="2">
    <source>
        <dbReference type="Proteomes" id="UP000828390"/>
    </source>
</evidence>
<proteinExistence type="predicted"/>
<dbReference type="AlphaFoldDB" id="A0A9D4K5H5"/>
<organism evidence="1 2">
    <name type="scientific">Dreissena polymorpha</name>
    <name type="common">Zebra mussel</name>
    <name type="synonym">Mytilus polymorpha</name>
    <dbReference type="NCBI Taxonomy" id="45954"/>
    <lineage>
        <taxon>Eukaryota</taxon>
        <taxon>Metazoa</taxon>
        <taxon>Spiralia</taxon>
        <taxon>Lophotrochozoa</taxon>
        <taxon>Mollusca</taxon>
        <taxon>Bivalvia</taxon>
        <taxon>Autobranchia</taxon>
        <taxon>Heteroconchia</taxon>
        <taxon>Euheterodonta</taxon>
        <taxon>Imparidentia</taxon>
        <taxon>Neoheterodontei</taxon>
        <taxon>Myida</taxon>
        <taxon>Dreissenoidea</taxon>
        <taxon>Dreissenidae</taxon>
        <taxon>Dreissena</taxon>
    </lineage>
</organism>
<name>A0A9D4K5H5_DREPO</name>
<accession>A0A9D4K5H5</accession>
<gene>
    <name evidence="1" type="ORF">DPMN_106590</name>
</gene>
<protein>
    <submittedName>
        <fullName evidence="1">Uncharacterized protein</fullName>
    </submittedName>
</protein>
<reference evidence="1" key="2">
    <citation type="submission" date="2020-11" db="EMBL/GenBank/DDBJ databases">
        <authorList>
            <person name="McCartney M.A."/>
            <person name="Auch B."/>
            <person name="Kono T."/>
            <person name="Mallez S."/>
            <person name="Becker A."/>
            <person name="Gohl D.M."/>
            <person name="Silverstein K.A.T."/>
            <person name="Koren S."/>
            <person name="Bechman K.B."/>
            <person name="Herman A."/>
            <person name="Abrahante J.E."/>
            <person name="Garbe J."/>
        </authorList>
    </citation>
    <scope>NUCLEOTIDE SEQUENCE</scope>
    <source>
        <strain evidence="1">Duluth1</strain>
        <tissue evidence="1">Whole animal</tissue>
    </source>
</reference>
<sequence>MNQHRRKTTNQDIYLTATATYSTRATPTSNGQRRRSLVKQSMFQCNVDNRSTSFDLLCSSSPL</sequence>
<dbReference type="Proteomes" id="UP000828390">
    <property type="component" value="Unassembled WGS sequence"/>
</dbReference>
<keyword evidence="2" id="KW-1185">Reference proteome</keyword>
<evidence type="ECO:0000313" key="1">
    <source>
        <dbReference type="EMBL" id="KAH3833284.1"/>
    </source>
</evidence>